<dbReference type="Pfam" id="PF13531">
    <property type="entry name" value="SBP_bac_11"/>
    <property type="match status" value="1"/>
</dbReference>
<reference evidence="3" key="1">
    <citation type="journal article" date="2015" name="Nature">
        <title>Complex archaea that bridge the gap between prokaryotes and eukaryotes.</title>
        <authorList>
            <person name="Spang A."/>
            <person name="Saw J.H."/>
            <person name="Jorgensen S.L."/>
            <person name="Zaremba-Niedzwiedzka K."/>
            <person name="Martijn J."/>
            <person name="Lind A.E."/>
            <person name="van Eijk R."/>
            <person name="Schleper C."/>
            <person name="Guy L."/>
            <person name="Ettema T.J."/>
        </authorList>
    </citation>
    <scope>NUCLEOTIDE SEQUENCE</scope>
</reference>
<dbReference type="SUPFAM" id="SSF53850">
    <property type="entry name" value="Periplasmic binding protein-like II"/>
    <property type="match status" value="1"/>
</dbReference>
<dbReference type="PANTHER" id="PTHR30632">
    <property type="entry name" value="MOLYBDATE-BINDING PERIPLASMIC PROTEIN"/>
    <property type="match status" value="1"/>
</dbReference>
<dbReference type="GO" id="GO:0015689">
    <property type="term" value="P:molybdate ion transport"/>
    <property type="evidence" value="ECO:0007669"/>
    <property type="project" value="InterPro"/>
</dbReference>
<dbReference type="EMBL" id="LAZR01056485">
    <property type="protein sequence ID" value="KKK74086.1"/>
    <property type="molecule type" value="Genomic_DNA"/>
</dbReference>
<comment type="caution">
    <text evidence="3">The sequence shown here is derived from an EMBL/GenBank/DDBJ whole genome shotgun (WGS) entry which is preliminary data.</text>
</comment>
<organism evidence="3">
    <name type="scientific">marine sediment metagenome</name>
    <dbReference type="NCBI Taxonomy" id="412755"/>
    <lineage>
        <taxon>unclassified sequences</taxon>
        <taxon>metagenomes</taxon>
        <taxon>ecological metagenomes</taxon>
    </lineage>
</organism>
<dbReference type="AlphaFoldDB" id="A0A0F9APF0"/>
<dbReference type="InterPro" id="IPR005950">
    <property type="entry name" value="ModA"/>
</dbReference>
<proteinExistence type="predicted"/>
<dbReference type="PIRSF" id="PIRSF004846">
    <property type="entry name" value="ModA"/>
    <property type="match status" value="1"/>
</dbReference>
<evidence type="ECO:0000256" key="2">
    <source>
        <dbReference type="ARBA" id="ARBA00022729"/>
    </source>
</evidence>
<evidence type="ECO:0008006" key="4">
    <source>
        <dbReference type="Google" id="ProtNLM"/>
    </source>
</evidence>
<name>A0A0F9APF0_9ZZZZ</name>
<dbReference type="NCBIfam" id="TIGR01256">
    <property type="entry name" value="modA"/>
    <property type="match status" value="1"/>
</dbReference>
<protein>
    <recommendedName>
        <fullName evidence="4">Molybdate ABC transporter substrate-binding protein</fullName>
    </recommendedName>
</protein>
<dbReference type="Gene3D" id="3.40.190.10">
    <property type="entry name" value="Periplasmic binding protein-like II"/>
    <property type="match status" value="2"/>
</dbReference>
<dbReference type="InterPro" id="IPR050682">
    <property type="entry name" value="ModA/WtpA"/>
</dbReference>
<accession>A0A0F9APF0</accession>
<keyword evidence="2" id="KW-0732">Signal</keyword>
<evidence type="ECO:0000313" key="3">
    <source>
        <dbReference type="EMBL" id="KKK74086.1"/>
    </source>
</evidence>
<keyword evidence="1" id="KW-0479">Metal-binding</keyword>
<sequence length="258" mass="27760">MNKTAGTIVLTALIAGALIWPGCGDGKRQTKTVRLYAGAGLRPAVDELAAAFKAHTGITVEPDYAGSGLLITRARMDPEADLFMPGDVWYVDRLHEQAGLIEAKTPVAYFVPVIIIAKGNPKKISGLKDLFRDDVRVALGKAKACQIGRTSGKILKKSGLDRSGIKDPLESLTVNELGVWVKMNNADVAIVWDAIAANFADSVDVVEIPKDKNIISRVVVGLMKTSKDKASARKFVEFMTGQGGQEILARRGYRTKAP</sequence>
<gene>
    <name evidence="3" type="ORF">LCGC14_2887290</name>
</gene>
<dbReference type="GO" id="GO:0046872">
    <property type="term" value="F:metal ion binding"/>
    <property type="evidence" value="ECO:0007669"/>
    <property type="project" value="UniProtKB-KW"/>
</dbReference>
<evidence type="ECO:0000256" key="1">
    <source>
        <dbReference type="ARBA" id="ARBA00022723"/>
    </source>
</evidence>
<dbReference type="PANTHER" id="PTHR30632:SF0">
    <property type="entry name" value="SULFATE-BINDING PROTEIN"/>
    <property type="match status" value="1"/>
</dbReference>
<dbReference type="GO" id="GO:0030973">
    <property type="term" value="F:molybdate ion binding"/>
    <property type="evidence" value="ECO:0007669"/>
    <property type="project" value="TreeGrafter"/>
</dbReference>